<keyword evidence="8 12" id="KW-1133">Transmembrane helix</keyword>
<evidence type="ECO:0000313" key="14">
    <source>
        <dbReference type="EMBL" id="EFG27023.2"/>
    </source>
</evidence>
<dbReference type="InterPro" id="IPR027359">
    <property type="entry name" value="Volt_channel_dom_sf"/>
</dbReference>
<evidence type="ECO:0000256" key="6">
    <source>
        <dbReference type="ARBA" id="ARBA00022882"/>
    </source>
</evidence>
<evidence type="ECO:0000256" key="2">
    <source>
        <dbReference type="ARBA" id="ARBA00022448"/>
    </source>
</evidence>
<dbReference type="InterPro" id="IPR028325">
    <property type="entry name" value="VG_K_chnl"/>
</dbReference>
<evidence type="ECO:0000256" key="5">
    <source>
        <dbReference type="ARBA" id="ARBA00022826"/>
    </source>
</evidence>
<dbReference type="InterPro" id="IPR005821">
    <property type="entry name" value="Ion_trans_dom"/>
</dbReference>
<keyword evidence="15" id="KW-1185">Reference proteome</keyword>
<dbReference type="eggNOG" id="COG0664">
    <property type="taxonomic scope" value="Bacteria"/>
</dbReference>
<dbReference type="EMBL" id="ADCX01000003">
    <property type="protein sequence ID" value="EFG27023.2"/>
    <property type="molecule type" value="Genomic_DNA"/>
</dbReference>
<keyword evidence="11" id="KW-0407">Ion channel</keyword>
<feature type="transmembrane region" description="Helical" evidence="12">
    <location>
        <begin position="118"/>
        <end position="137"/>
    </location>
</feature>
<dbReference type="Proteomes" id="UP000005777">
    <property type="component" value="Unassembled WGS sequence"/>
</dbReference>
<evidence type="ECO:0000256" key="11">
    <source>
        <dbReference type="ARBA" id="ARBA00023303"/>
    </source>
</evidence>
<evidence type="ECO:0000256" key="9">
    <source>
        <dbReference type="ARBA" id="ARBA00023065"/>
    </source>
</evidence>
<dbReference type="PRINTS" id="PR00169">
    <property type="entry name" value="KCHANNEL"/>
</dbReference>
<protein>
    <recommendedName>
        <fullName evidence="13">Ion transport domain-containing protein</fullName>
    </recommendedName>
</protein>
<keyword evidence="6" id="KW-0851">Voltage-gated channel</keyword>
<keyword evidence="3" id="KW-0633">Potassium transport</keyword>
<feature type="transmembrane region" description="Helical" evidence="12">
    <location>
        <begin position="175"/>
        <end position="196"/>
    </location>
</feature>
<evidence type="ECO:0000256" key="12">
    <source>
        <dbReference type="SAM" id="Phobius"/>
    </source>
</evidence>
<feature type="domain" description="Ion transport" evidence="13">
    <location>
        <begin position="57"/>
        <end position="258"/>
    </location>
</feature>
<dbReference type="RefSeq" id="WP_231287967.1">
    <property type="nucleotide sequence ID" value="NZ_GG770225.1"/>
</dbReference>
<dbReference type="GO" id="GO:0005249">
    <property type="term" value="F:voltage-gated potassium channel activity"/>
    <property type="evidence" value="ECO:0007669"/>
    <property type="project" value="InterPro"/>
</dbReference>
<sequence>MDDDMNLLEEISSEGTTADPDDREDLAKNSQKQGIRWKLHDLINGKSEASSVYGKSMSFIIIISLIPLCFKQTWPIFTVIEYICTAIFILDYLVRWITADYQYEQGIWSFLVYPFRPMAIIDLLSILPSFLALNSVWRSLRTLRLFRAVRAFKFIRYSKSVRALARVILKQKESLAIVLFFSLGYVAITAVLIFNVEPQTFHSFFDALYWAVVSLTTVGYGDLYPTTEVGKVIAMLSSIMGVVVVAMPSGIITAGLVDELKRESRRTL</sequence>
<dbReference type="PANTHER" id="PTHR11537">
    <property type="entry name" value="VOLTAGE-GATED POTASSIUM CHANNEL"/>
    <property type="match status" value="1"/>
</dbReference>
<evidence type="ECO:0000256" key="1">
    <source>
        <dbReference type="ARBA" id="ARBA00004141"/>
    </source>
</evidence>
<evidence type="ECO:0000313" key="15">
    <source>
        <dbReference type="Proteomes" id="UP000005777"/>
    </source>
</evidence>
<dbReference type="GO" id="GO:0001508">
    <property type="term" value="P:action potential"/>
    <property type="evidence" value="ECO:0007669"/>
    <property type="project" value="TreeGrafter"/>
</dbReference>
<organism evidence="14 15">
    <name type="scientific">Scardovia inopinata F0304</name>
    <dbReference type="NCBI Taxonomy" id="641146"/>
    <lineage>
        <taxon>Bacteria</taxon>
        <taxon>Bacillati</taxon>
        <taxon>Actinomycetota</taxon>
        <taxon>Actinomycetes</taxon>
        <taxon>Bifidobacteriales</taxon>
        <taxon>Bifidobacteriaceae</taxon>
        <taxon>Scardovia</taxon>
    </lineage>
</organism>
<dbReference type="AlphaFoldDB" id="W5IJJ2"/>
<dbReference type="PANTHER" id="PTHR11537:SF254">
    <property type="entry name" value="POTASSIUM VOLTAGE-GATED CHANNEL PROTEIN SHAB"/>
    <property type="match status" value="1"/>
</dbReference>
<evidence type="ECO:0000256" key="10">
    <source>
        <dbReference type="ARBA" id="ARBA00023136"/>
    </source>
</evidence>
<dbReference type="HOGENOM" id="CLU_011722_1_1_11"/>
<keyword evidence="4 12" id="KW-0812">Transmembrane</keyword>
<evidence type="ECO:0000256" key="8">
    <source>
        <dbReference type="ARBA" id="ARBA00022989"/>
    </source>
</evidence>
<comment type="caution">
    <text evidence="14">The sequence shown here is derived from an EMBL/GenBank/DDBJ whole genome shotgun (WGS) entry which is preliminary data.</text>
</comment>
<dbReference type="Gene3D" id="1.10.287.70">
    <property type="match status" value="1"/>
</dbReference>
<reference evidence="14 15" key="1">
    <citation type="submission" date="2012-01" db="EMBL/GenBank/DDBJ databases">
        <title>The Genome Sequence of Scardovia inopinata F0304.</title>
        <authorList>
            <consortium name="The Broad Institute Genome Sequencing Platform"/>
            <person name="Earl A."/>
            <person name="Ward D."/>
            <person name="Feldgarden M."/>
            <person name="Gevers D."/>
            <person name="Izard J."/>
            <person name="Baranova O.V."/>
            <person name="Blanton J.M."/>
            <person name="Tanner A.C."/>
            <person name="Dewhirst F.E."/>
            <person name="Young S.K."/>
            <person name="Zeng Q."/>
            <person name="Gargeya S."/>
            <person name="Fitzgerald M."/>
            <person name="Haas B."/>
            <person name="Abouelleil A."/>
            <person name="Alvarado L."/>
            <person name="Arachchi H.M."/>
            <person name="Berlin A."/>
            <person name="Chapman S.B."/>
            <person name="Gearin G."/>
            <person name="Goldberg J."/>
            <person name="Griggs A."/>
            <person name="Gujja S."/>
            <person name="Hansen M."/>
            <person name="Heiman D."/>
            <person name="Howarth C."/>
            <person name="Larimer J."/>
            <person name="Lui A."/>
            <person name="MacDonald P.J."/>
            <person name="McCowen C."/>
            <person name="Montmayeur A."/>
            <person name="Murphy C."/>
            <person name="Neiman D."/>
            <person name="Pearson M."/>
            <person name="Priest M."/>
            <person name="Roberts A."/>
            <person name="Saif S."/>
            <person name="Shea T."/>
            <person name="Sisk P."/>
            <person name="Stolte C."/>
            <person name="Sykes S."/>
            <person name="Wortman J."/>
            <person name="Nusbaum C."/>
            <person name="Birren B."/>
        </authorList>
    </citation>
    <scope>NUCLEOTIDE SEQUENCE [LARGE SCALE GENOMIC DNA]</scope>
    <source>
        <strain evidence="14 15">F0304</strain>
    </source>
</reference>
<keyword evidence="9" id="KW-0406">Ion transport</keyword>
<feature type="transmembrane region" description="Helical" evidence="12">
    <location>
        <begin position="232"/>
        <end position="257"/>
    </location>
</feature>
<feature type="transmembrane region" description="Helical" evidence="12">
    <location>
        <begin position="52"/>
        <end position="70"/>
    </location>
</feature>
<accession>W5IJJ2</accession>
<evidence type="ECO:0000259" key="13">
    <source>
        <dbReference type="Pfam" id="PF00520"/>
    </source>
</evidence>
<keyword evidence="5" id="KW-0631">Potassium channel</keyword>
<dbReference type="SUPFAM" id="SSF81324">
    <property type="entry name" value="Voltage-gated potassium channels"/>
    <property type="match status" value="1"/>
</dbReference>
<keyword evidence="10 12" id="KW-0472">Membrane</keyword>
<evidence type="ECO:0000256" key="3">
    <source>
        <dbReference type="ARBA" id="ARBA00022538"/>
    </source>
</evidence>
<dbReference type="Pfam" id="PF00520">
    <property type="entry name" value="Ion_trans"/>
    <property type="match status" value="1"/>
</dbReference>
<comment type="subcellular location">
    <subcellularLocation>
        <location evidence="1">Membrane</location>
        <topology evidence="1">Multi-pass membrane protein</topology>
    </subcellularLocation>
</comment>
<dbReference type="Gene3D" id="1.20.120.350">
    <property type="entry name" value="Voltage-gated potassium channels. Chain C"/>
    <property type="match status" value="1"/>
</dbReference>
<keyword evidence="2" id="KW-0813">Transport</keyword>
<name>W5IJJ2_SCAIO</name>
<keyword evidence="7" id="KW-0630">Potassium</keyword>
<feature type="transmembrane region" description="Helical" evidence="12">
    <location>
        <begin position="77"/>
        <end position="98"/>
    </location>
</feature>
<gene>
    <name evidence="14" type="ORF">HMPREF9020_00655</name>
</gene>
<proteinExistence type="predicted"/>
<dbReference type="GO" id="GO:0008076">
    <property type="term" value="C:voltage-gated potassium channel complex"/>
    <property type="evidence" value="ECO:0007669"/>
    <property type="project" value="InterPro"/>
</dbReference>
<evidence type="ECO:0000256" key="7">
    <source>
        <dbReference type="ARBA" id="ARBA00022958"/>
    </source>
</evidence>
<evidence type="ECO:0000256" key="4">
    <source>
        <dbReference type="ARBA" id="ARBA00022692"/>
    </source>
</evidence>